<evidence type="ECO:0000313" key="2">
    <source>
        <dbReference type="Proteomes" id="UP000244910"/>
    </source>
</evidence>
<dbReference type="OrthoDB" id="1945795at2"/>
<dbReference type="EMBL" id="CP020953">
    <property type="protein sequence ID" value="AWI03098.1"/>
    <property type="molecule type" value="Genomic_DNA"/>
</dbReference>
<proteinExistence type="predicted"/>
<protein>
    <submittedName>
        <fullName evidence="1">Uncharacterized protein</fullName>
    </submittedName>
</protein>
<organism evidence="1 2">
    <name type="scientific">Clostridium drakei</name>
    <dbReference type="NCBI Taxonomy" id="332101"/>
    <lineage>
        <taxon>Bacteria</taxon>
        <taxon>Bacillati</taxon>
        <taxon>Bacillota</taxon>
        <taxon>Clostridia</taxon>
        <taxon>Eubacteriales</taxon>
        <taxon>Clostridiaceae</taxon>
        <taxon>Clostridium</taxon>
    </lineage>
</organism>
<dbReference type="AlphaFoldDB" id="A0A2U8DKI1"/>
<evidence type="ECO:0000313" key="1">
    <source>
        <dbReference type="EMBL" id="AWI03098.1"/>
    </source>
</evidence>
<sequence length="203" mass="23924">MNTSNSASILSKFIANEIEMIYRRYNGIPQEEIDMVSEFIEKLERNKVELEPYLSYNTTKVLAEACKDIKDGDLINFYVFVRCGVGLDLDIEKVKDAYGRLKDYGYVELNCYYIYYKHREDVMKKIAEDELNDKLYDADYITAMYNEEELADMWIFGTTKEEAAKQYLIDNDWWNVLESNEPIEGYIDSNGNEIYYCYAGREV</sequence>
<dbReference type="KEGG" id="cdrk:B9W14_00770"/>
<dbReference type="Proteomes" id="UP000244910">
    <property type="component" value="Chromosome"/>
</dbReference>
<reference evidence="2" key="1">
    <citation type="submission" date="2017-04" db="EMBL/GenBank/DDBJ databases">
        <authorList>
            <person name="Song Y."/>
            <person name="Cho B.-K."/>
        </authorList>
    </citation>
    <scope>NUCLEOTIDE SEQUENCE [LARGE SCALE GENOMIC DNA]</scope>
    <source>
        <strain evidence="2">SL1</strain>
    </source>
</reference>
<name>A0A2U8DKI1_9CLOT</name>
<gene>
    <name evidence="1" type="ORF">B9W14_00770</name>
</gene>
<dbReference type="RefSeq" id="WP_032076106.1">
    <property type="nucleotide sequence ID" value="NZ_CP020953.1"/>
</dbReference>
<accession>A0A2U8DKI1</accession>
<keyword evidence="2" id="KW-1185">Reference proteome</keyword>